<feature type="chain" id="PRO_5027619630" description="Invasion associated locus B family protein" evidence="1">
    <location>
        <begin position="23"/>
        <end position="169"/>
    </location>
</feature>
<proteinExistence type="predicted"/>
<gene>
    <name evidence="2" type="ORF">ENJ42_08275</name>
</gene>
<feature type="signal peptide" evidence="1">
    <location>
        <begin position="1"/>
        <end position="22"/>
    </location>
</feature>
<evidence type="ECO:0008006" key="3">
    <source>
        <dbReference type="Google" id="ProtNLM"/>
    </source>
</evidence>
<reference evidence="2" key="1">
    <citation type="journal article" date="2020" name="mSystems">
        <title>Genome- and Community-Level Interaction Insights into Carbon Utilization and Element Cycling Functions of Hydrothermarchaeota in Hydrothermal Sediment.</title>
        <authorList>
            <person name="Zhou Z."/>
            <person name="Liu Y."/>
            <person name="Xu W."/>
            <person name="Pan J."/>
            <person name="Luo Z.H."/>
            <person name="Li M."/>
        </authorList>
    </citation>
    <scope>NUCLEOTIDE SEQUENCE [LARGE SCALE GENOMIC DNA]</scope>
    <source>
        <strain evidence="2">HyVt-485</strain>
    </source>
</reference>
<dbReference type="EMBL" id="DRMJ01000433">
    <property type="protein sequence ID" value="HHL43598.1"/>
    <property type="molecule type" value="Genomic_DNA"/>
</dbReference>
<sequence length="169" mass="18136">MKLLKSICVGSLVCVLSSTAWAGTGAKLEGVYTDWSVYSKKDGKDKICYVLSKAKSKTPKSVNHGDIYFMVANWKSGAAKEQPSLLTGYTIKPEIPPAAIVGGSKVPMFASANEAFVESPKDEKKLVRNMRKGSMMRVDAVSARGTQTSYEFSLKGVTAALSKAKAACR</sequence>
<dbReference type="Proteomes" id="UP000885830">
    <property type="component" value="Unassembled WGS sequence"/>
</dbReference>
<keyword evidence="1" id="KW-0732">Signal</keyword>
<dbReference type="AlphaFoldDB" id="A0A7C5QX81"/>
<comment type="caution">
    <text evidence="2">The sequence shown here is derived from an EMBL/GenBank/DDBJ whole genome shotgun (WGS) entry which is preliminary data.</text>
</comment>
<dbReference type="Pfam" id="PF06776">
    <property type="entry name" value="IalB"/>
    <property type="match status" value="1"/>
</dbReference>
<dbReference type="Gene3D" id="2.60.40.1880">
    <property type="entry name" value="Invasion associated locus B (IalB) protein"/>
    <property type="match status" value="1"/>
</dbReference>
<organism evidence="2">
    <name type="scientific">Hellea balneolensis</name>
    <dbReference type="NCBI Taxonomy" id="287478"/>
    <lineage>
        <taxon>Bacteria</taxon>
        <taxon>Pseudomonadati</taxon>
        <taxon>Pseudomonadota</taxon>
        <taxon>Alphaproteobacteria</taxon>
        <taxon>Maricaulales</taxon>
        <taxon>Robiginitomaculaceae</taxon>
        <taxon>Hellea</taxon>
    </lineage>
</organism>
<accession>A0A7C5QX81</accession>
<protein>
    <recommendedName>
        <fullName evidence="3">Invasion associated locus B family protein</fullName>
    </recommendedName>
</protein>
<evidence type="ECO:0000313" key="2">
    <source>
        <dbReference type="EMBL" id="HHL43598.1"/>
    </source>
</evidence>
<dbReference type="InterPro" id="IPR038696">
    <property type="entry name" value="IalB_sf"/>
</dbReference>
<dbReference type="InterPro" id="IPR010642">
    <property type="entry name" value="Invasion_prot_B"/>
</dbReference>
<name>A0A7C5QX81_9PROT</name>
<evidence type="ECO:0000256" key="1">
    <source>
        <dbReference type="SAM" id="SignalP"/>
    </source>
</evidence>